<feature type="domain" description="Phosphoadenosine phosphosulphate reductase" evidence="15">
    <location>
        <begin position="34"/>
        <end position="208"/>
    </location>
</feature>
<dbReference type="HAMAP" id="MF_00063">
    <property type="entry name" value="CysH"/>
    <property type="match status" value="1"/>
</dbReference>
<evidence type="ECO:0000256" key="11">
    <source>
        <dbReference type="ARBA" id="ARBA00030894"/>
    </source>
</evidence>
<evidence type="ECO:0000256" key="5">
    <source>
        <dbReference type="ARBA" id="ARBA00023004"/>
    </source>
</evidence>
<evidence type="ECO:0000256" key="12">
    <source>
        <dbReference type="ARBA" id="ARBA00032041"/>
    </source>
</evidence>
<comment type="caution">
    <text evidence="16">The sequence shown here is derived from an EMBL/GenBank/DDBJ whole genome shotgun (WGS) entry which is preliminary data.</text>
</comment>
<feature type="active site" description="Nucleophile; cysteine thiosulfonate intermediate" evidence="14">
    <location>
        <position position="229"/>
    </location>
</feature>
<dbReference type="Gene3D" id="3.40.50.620">
    <property type="entry name" value="HUPs"/>
    <property type="match status" value="1"/>
</dbReference>
<evidence type="ECO:0000256" key="14">
    <source>
        <dbReference type="HAMAP-Rule" id="MF_00063"/>
    </source>
</evidence>
<dbReference type="AlphaFoldDB" id="A0A5C7B0P7"/>
<evidence type="ECO:0000256" key="1">
    <source>
        <dbReference type="ARBA" id="ARBA00009732"/>
    </source>
</evidence>
<dbReference type="GO" id="GO:0004604">
    <property type="term" value="F:phosphoadenylyl-sulfate reductase (thioredoxin) activity"/>
    <property type="evidence" value="ECO:0007669"/>
    <property type="project" value="UniProtKB-UniRule"/>
</dbReference>
<evidence type="ECO:0000313" key="16">
    <source>
        <dbReference type="EMBL" id="TXE14408.1"/>
    </source>
</evidence>
<feature type="binding site" evidence="14">
    <location>
        <position position="202"/>
    </location>
    <ligand>
        <name>[4Fe-4S] cluster</name>
        <dbReference type="ChEBI" id="CHEBI:49883"/>
    </ligand>
</feature>
<dbReference type="NCBIfam" id="TIGR02055">
    <property type="entry name" value="APS_reductase"/>
    <property type="match status" value="1"/>
</dbReference>
<comment type="cofactor">
    <cofactor evidence="14">
        <name>[4Fe-4S] cluster</name>
        <dbReference type="ChEBI" id="CHEBI:49883"/>
    </cofactor>
    <text evidence="14">Binds 1 [4Fe-4S] cluster per subunit.</text>
</comment>
<sequence length="234" mass="26721">MTQRKNMHELEAQLEQLSAQEGLALIVDLFPGKVTFSTSLGQEDQVITQLIASGNIPVKIFSLDTGRLFPETLDLLSRTEAKYKQNIKVYYPTTDSVEKLVSEIGINGFYDSVENRKSCCFVRKVEPLRRALAGNEIWITGLRAEQSANRSDMKRIEWDEANQIIKYNPLLDWTFDRMIAYIAEKNIPYNPLHDQGFISIGCAPCTRAIMEGEDARAGRWWWEDSKKECGLHAK</sequence>
<dbReference type="RefSeq" id="WP_146914609.1">
    <property type="nucleotide sequence ID" value="NZ_VORW01000001.1"/>
</dbReference>
<dbReference type="InterPro" id="IPR014729">
    <property type="entry name" value="Rossmann-like_a/b/a_fold"/>
</dbReference>
<dbReference type="GO" id="GO:0005737">
    <property type="term" value="C:cytoplasm"/>
    <property type="evidence" value="ECO:0007669"/>
    <property type="project" value="UniProtKB-SubCell"/>
</dbReference>
<evidence type="ECO:0000256" key="3">
    <source>
        <dbReference type="ARBA" id="ARBA00022723"/>
    </source>
</evidence>
<dbReference type="GO" id="GO:0046872">
    <property type="term" value="F:metal ion binding"/>
    <property type="evidence" value="ECO:0007669"/>
    <property type="project" value="UniProtKB-KW"/>
</dbReference>
<keyword evidence="6 14" id="KW-0411">Iron-sulfur</keyword>
<dbReference type="GO" id="GO:0019379">
    <property type="term" value="P:sulfate assimilation, phosphoadenylyl sulfate reduction by phosphoadenylyl-sulfate reductase (thioredoxin)"/>
    <property type="evidence" value="ECO:0007669"/>
    <property type="project" value="UniProtKB-UniRule"/>
</dbReference>
<dbReference type="PANTHER" id="PTHR46482">
    <property type="entry name" value="5'-ADENYLYLSULFATE REDUCTASE 3, CHLOROPLASTIC"/>
    <property type="match status" value="1"/>
</dbReference>
<dbReference type="NCBIfam" id="NF002537">
    <property type="entry name" value="PRK02090.1"/>
    <property type="match status" value="1"/>
</dbReference>
<dbReference type="GO" id="GO:0051539">
    <property type="term" value="F:4 iron, 4 sulfur cluster binding"/>
    <property type="evidence" value="ECO:0007669"/>
    <property type="project" value="UniProtKB-UniRule"/>
</dbReference>
<comment type="catalytic activity">
    <reaction evidence="13 14">
        <text>[thioredoxin]-disulfide + sulfite + AMP + 2 H(+) = adenosine 5'-phosphosulfate + [thioredoxin]-dithiol</text>
        <dbReference type="Rhea" id="RHEA:21976"/>
        <dbReference type="Rhea" id="RHEA-COMP:10698"/>
        <dbReference type="Rhea" id="RHEA-COMP:10700"/>
        <dbReference type="ChEBI" id="CHEBI:15378"/>
        <dbReference type="ChEBI" id="CHEBI:17359"/>
        <dbReference type="ChEBI" id="CHEBI:29950"/>
        <dbReference type="ChEBI" id="CHEBI:50058"/>
        <dbReference type="ChEBI" id="CHEBI:58243"/>
        <dbReference type="ChEBI" id="CHEBI:456215"/>
        <dbReference type="EC" id="1.8.4.10"/>
    </reaction>
</comment>
<keyword evidence="5 14" id="KW-0408">Iron</keyword>
<reference evidence="16 17" key="1">
    <citation type="submission" date="2019-08" db="EMBL/GenBank/DDBJ databases">
        <title>Genomes sequence of Algoriphagus aquimarinus ACAM450.</title>
        <authorList>
            <person name="Bowman J.P."/>
        </authorList>
    </citation>
    <scope>NUCLEOTIDE SEQUENCE [LARGE SCALE GENOMIC DNA]</scope>
    <source>
        <strain evidence="16 17">ACAM 450</strain>
    </source>
</reference>
<comment type="similarity">
    <text evidence="1 14">Belongs to the PAPS reductase family. CysH subfamily.</text>
</comment>
<evidence type="ECO:0000256" key="9">
    <source>
        <dbReference type="ARBA" id="ARBA00024386"/>
    </source>
</evidence>
<dbReference type="PIRSF" id="PIRSF000857">
    <property type="entry name" value="PAPS_reductase"/>
    <property type="match status" value="1"/>
</dbReference>
<dbReference type="GO" id="GO:0070814">
    <property type="term" value="P:hydrogen sulfide biosynthetic process"/>
    <property type="evidence" value="ECO:0007669"/>
    <property type="project" value="UniProtKB-UniRule"/>
</dbReference>
<evidence type="ECO:0000256" key="10">
    <source>
        <dbReference type="ARBA" id="ARBA00029514"/>
    </source>
</evidence>
<keyword evidence="4 14" id="KW-0560">Oxidoreductase</keyword>
<feature type="binding site" evidence="14">
    <location>
        <position position="119"/>
    </location>
    <ligand>
        <name>[4Fe-4S] cluster</name>
        <dbReference type="ChEBI" id="CHEBI:49883"/>
    </ligand>
</feature>
<comment type="function">
    <text evidence="7 14">Catalyzes the formation of sulfite from adenosine 5'-phosphosulfate (APS) using thioredoxin as an electron donor.</text>
</comment>
<proteinExistence type="inferred from homology"/>
<organism evidence="16 17">
    <name type="scientific">Algoriphagus aquimarinus</name>
    <dbReference type="NCBI Taxonomy" id="237018"/>
    <lineage>
        <taxon>Bacteria</taxon>
        <taxon>Pseudomonadati</taxon>
        <taxon>Bacteroidota</taxon>
        <taxon>Cytophagia</taxon>
        <taxon>Cytophagales</taxon>
        <taxon>Cyclobacteriaceae</taxon>
        <taxon>Algoriphagus</taxon>
    </lineage>
</organism>
<dbReference type="Pfam" id="PF01507">
    <property type="entry name" value="PAPS_reduct"/>
    <property type="match status" value="1"/>
</dbReference>
<gene>
    <name evidence="14" type="primary">cysH</name>
    <name evidence="16" type="ORF">ESV85_02240</name>
</gene>
<keyword evidence="2 14" id="KW-0963">Cytoplasm</keyword>
<evidence type="ECO:0000256" key="13">
    <source>
        <dbReference type="ARBA" id="ARBA00048441"/>
    </source>
</evidence>
<evidence type="ECO:0000256" key="2">
    <source>
        <dbReference type="ARBA" id="ARBA00022490"/>
    </source>
</evidence>
<dbReference type="InterPro" id="IPR002500">
    <property type="entry name" value="PAPS_reduct_dom"/>
</dbReference>
<accession>A0A5C7B0P7</accession>
<dbReference type="InterPro" id="IPR004511">
    <property type="entry name" value="PAPS/APS_Rdtase"/>
</dbReference>
<dbReference type="CDD" id="cd23945">
    <property type="entry name" value="PAPS_reductase"/>
    <property type="match status" value="1"/>
</dbReference>
<dbReference type="PANTHER" id="PTHR46482:SF9">
    <property type="entry name" value="5'-ADENYLYLSULFATE REDUCTASE 1, CHLOROPLASTIC"/>
    <property type="match status" value="1"/>
</dbReference>
<name>A0A5C7B0P7_9BACT</name>
<protein>
    <recommendedName>
        <fullName evidence="10 14">Adenosine 5'-phosphosulfate reductase</fullName>
        <shortName evidence="14">APS reductase</shortName>
        <ecNumber evidence="9 14">1.8.4.10</ecNumber>
    </recommendedName>
    <alternativeName>
        <fullName evidence="12 14">5'-adenylylsulfate reductase</fullName>
    </alternativeName>
    <alternativeName>
        <fullName evidence="11 14">Thioredoxin-dependent 5'-adenylylsulfate reductase</fullName>
    </alternativeName>
</protein>
<evidence type="ECO:0000256" key="4">
    <source>
        <dbReference type="ARBA" id="ARBA00023002"/>
    </source>
</evidence>
<dbReference type="NCBIfam" id="TIGR00434">
    <property type="entry name" value="cysH"/>
    <property type="match status" value="1"/>
</dbReference>
<evidence type="ECO:0000256" key="8">
    <source>
        <dbReference type="ARBA" id="ARBA00024327"/>
    </source>
</evidence>
<evidence type="ECO:0000256" key="6">
    <source>
        <dbReference type="ARBA" id="ARBA00023014"/>
    </source>
</evidence>
<dbReference type="GO" id="GO:0019344">
    <property type="term" value="P:cysteine biosynthetic process"/>
    <property type="evidence" value="ECO:0007669"/>
    <property type="project" value="InterPro"/>
</dbReference>
<keyword evidence="3 14" id="KW-0479">Metal-binding</keyword>
<dbReference type="InterPro" id="IPR011798">
    <property type="entry name" value="APS_reductase"/>
</dbReference>
<dbReference type="OrthoDB" id="9794018at2"/>
<dbReference type="Proteomes" id="UP000321935">
    <property type="component" value="Unassembled WGS sequence"/>
</dbReference>
<dbReference type="GO" id="GO:0043866">
    <property type="term" value="F:adenylyl-sulfate reductase (thioredoxin) activity"/>
    <property type="evidence" value="ECO:0007669"/>
    <property type="project" value="UniProtKB-EC"/>
</dbReference>
<dbReference type="EMBL" id="VORW01000001">
    <property type="protein sequence ID" value="TXE14408.1"/>
    <property type="molecule type" value="Genomic_DNA"/>
</dbReference>
<comment type="pathway">
    <text evidence="8 14">Sulfur metabolism; hydrogen sulfide biosynthesis; sulfite from sulfate.</text>
</comment>
<feature type="binding site" evidence="14">
    <location>
        <position position="120"/>
    </location>
    <ligand>
        <name>[4Fe-4S] cluster</name>
        <dbReference type="ChEBI" id="CHEBI:49883"/>
    </ligand>
</feature>
<comment type="subcellular location">
    <subcellularLocation>
        <location evidence="14">Cytoplasm</location>
    </subcellularLocation>
</comment>
<dbReference type="EC" id="1.8.4.10" evidence="9 14"/>
<evidence type="ECO:0000256" key="7">
    <source>
        <dbReference type="ARBA" id="ARBA00024298"/>
    </source>
</evidence>
<evidence type="ECO:0000259" key="15">
    <source>
        <dbReference type="Pfam" id="PF01507"/>
    </source>
</evidence>
<evidence type="ECO:0000313" key="17">
    <source>
        <dbReference type="Proteomes" id="UP000321935"/>
    </source>
</evidence>
<dbReference type="SUPFAM" id="SSF52402">
    <property type="entry name" value="Adenine nucleotide alpha hydrolases-like"/>
    <property type="match status" value="1"/>
</dbReference>
<feature type="binding site" evidence="14">
    <location>
        <position position="205"/>
    </location>
    <ligand>
        <name>[4Fe-4S] cluster</name>
        <dbReference type="ChEBI" id="CHEBI:49883"/>
    </ligand>
</feature>